<evidence type="ECO:0000256" key="2">
    <source>
        <dbReference type="ARBA" id="ARBA00023015"/>
    </source>
</evidence>
<dbReference type="InterPro" id="IPR007627">
    <property type="entry name" value="RNA_pol_sigma70_r2"/>
</dbReference>
<dbReference type="GO" id="GO:0006352">
    <property type="term" value="P:DNA-templated transcription initiation"/>
    <property type="evidence" value="ECO:0007669"/>
    <property type="project" value="InterPro"/>
</dbReference>
<dbReference type="SUPFAM" id="SSF88946">
    <property type="entry name" value="Sigma2 domain of RNA polymerase sigma factors"/>
    <property type="match status" value="1"/>
</dbReference>
<dbReference type="GO" id="GO:0016987">
    <property type="term" value="F:sigma factor activity"/>
    <property type="evidence" value="ECO:0007669"/>
    <property type="project" value="UniProtKB-KW"/>
</dbReference>
<evidence type="ECO:0000256" key="3">
    <source>
        <dbReference type="ARBA" id="ARBA00023082"/>
    </source>
</evidence>
<dbReference type="Gene3D" id="1.10.1740.10">
    <property type="match status" value="1"/>
</dbReference>
<dbReference type="GO" id="GO:0003677">
    <property type="term" value="F:DNA binding"/>
    <property type="evidence" value="ECO:0007669"/>
    <property type="project" value="UniProtKB-KW"/>
</dbReference>
<reference evidence="9 10" key="1">
    <citation type="submission" date="2020-08" db="EMBL/GenBank/DDBJ databases">
        <title>Acidobacteriota in marine sediments use diverse sulfur dissimilation pathways.</title>
        <authorList>
            <person name="Wasmund K."/>
        </authorList>
    </citation>
    <scope>NUCLEOTIDE SEQUENCE [LARGE SCALE GENOMIC DNA]</scope>
    <source>
        <strain evidence="9">MAG AM4</strain>
    </source>
</reference>
<gene>
    <name evidence="9" type="ORF">IFK94_03405</name>
</gene>
<dbReference type="PANTHER" id="PTHR43133:SF8">
    <property type="entry name" value="RNA POLYMERASE SIGMA FACTOR HI_1459-RELATED"/>
    <property type="match status" value="1"/>
</dbReference>
<dbReference type="InterPro" id="IPR036388">
    <property type="entry name" value="WH-like_DNA-bd_sf"/>
</dbReference>
<evidence type="ECO:0000256" key="1">
    <source>
        <dbReference type="ARBA" id="ARBA00010641"/>
    </source>
</evidence>
<evidence type="ECO:0000313" key="9">
    <source>
        <dbReference type="EMBL" id="MBD3867149.1"/>
    </source>
</evidence>
<feature type="domain" description="RNA polymerase sigma-70 region 2" evidence="7">
    <location>
        <begin position="32"/>
        <end position="99"/>
    </location>
</feature>
<dbReference type="Pfam" id="PF04542">
    <property type="entry name" value="Sigma70_r2"/>
    <property type="match status" value="1"/>
</dbReference>
<evidence type="ECO:0000313" key="10">
    <source>
        <dbReference type="Proteomes" id="UP000648239"/>
    </source>
</evidence>
<keyword evidence="5" id="KW-0804">Transcription</keyword>
<protein>
    <submittedName>
        <fullName evidence="9">Sigma-70 family RNA polymerase sigma factor</fullName>
    </submittedName>
</protein>
<dbReference type="InterPro" id="IPR013324">
    <property type="entry name" value="RNA_pol_sigma_r3/r4-like"/>
</dbReference>
<name>A0A8J6XZD0_9BACT</name>
<sequence length="198" mass="22549">MKENPEVLPDAVRDQAAVEAARSGDHEAFGELVRRYQGLVAGVAWRYGTRREEIEDIVSEVFIKMYGSLDRFRPTHRFSSWLYRLAANHVIDHHRRNRKERGRVEMPEQVASPDRPASETMETDQRSRLLRAALSELPNKYREPLLLVYLEAMKVDEAARVLGVPTGTVKTRLMRGRRALGKILAGRNPELFGGADAL</sequence>
<feature type="domain" description="RNA polymerase sigma factor 70 region 4 type 2" evidence="8">
    <location>
        <begin position="128"/>
        <end position="180"/>
    </location>
</feature>
<accession>A0A8J6XZD0</accession>
<dbReference type="InterPro" id="IPR039425">
    <property type="entry name" value="RNA_pol_sigma-70-like"/>
</dbReference>
<dbReference type="SUPFAM" id="SSF88659">
    <property type="entry name" value="Sigma3 and sigma4 domains of RNA polymerase sigma factors"/>
    <property type="match status" value="1"/>
</dbReference>
<dbReference type="NCBIfam" id="TIGR02937">
    <property type="entry name" value="sigma70-ECF"/>
    <property type="match status" value="1"/>
</dbReference>
<dbReference type="Gene3D" id="1.10.10.10">
    <property type="entry name" value="Winged helix-like DNA-binding domain superfamily/Winged helix DNA-binding domain"/>
    <property type="match status" value="1"/>
</dbReference>
<comment type="caution">
    <text evidence="9">The sequence shown here is derived from an EMBL/GenBank/DDBJ whole genome shotgun (WGS) entry which is preliminary data.</text>
</comment>
<keyword evidence="3" id="KW-0731">Sigma factor</keyword>
<dbReference type="InterPro" id="IPR013249">
    <property type="entry name" value="RNA_pol_sigma70_r4_t2"/>
</dbReference>
<comment type="similarity">
    <text evidence="1">Belongs to the sigma-70 factor family. ECF subfamily.</text>
</comment>
<evidence type="ECO:0000256" key="6">
    <source>
        <dbReference type="SAM" id="MobiDB-lite"/>
    </source>
</evidence>
<dbReference type="Proteomes" id="UP000648239">
    <property type="component" value="Unassembled WGS sequence"/>
</dbReference>
<dbReference type="EMBL" id="JACXWD010000006">
    <property type="protein sequence ID" value="MBD3867149.1"/>
    <property type="molecule type" value="Genomic_DNA"/>
</dbReference>
<dbReference type="CDD" id="cd06171">
    <property type="entry name" value="Sigma70_r4"/>
    <property type="match status" value="1"/>
</dbReference>
<evidence type="ECO:0000259" key="7">
    <source>
        <dbReference type="Pfam" id="PF04542"/>
    </source>
</evidence>
<proteinExistence type="inferred from homology"/>
<keyword evidence="4" id="KW-0238">DNA-binding</keyword>
<evidence type="ECO:0000256" key="5">
    <source>
        <dbReference type="ARBA" id="ARBA00023163"/>
    </source>
</evidence>
<organism evidence="9 10">
    <name type="scientific">Candidatus Polarisedimenticola svalbardensis</name>
    <dbReference type="NCBI Taxonomy" id="2886004"/>
    <lineage>
        <taxon>Bacteria</taxon>
        <taxon>Pseudomonadati</taxon>
        <taxon>Acidobacteriota</taxon>
        <taxon>Candidatus Polarisedimenticolia</taxon>
        <taxon>Candidatus Polarisedimenticolales</taxon>
        <taxon>Candidatus Polarisedimenticolaceae</taxon>
        <taxon>Candidatus Polarisedimenticola</taxon>
    </lineage>
</organism>
<dbReference type="PANTHER" id="PTHR43133">
    <property type="entry name" value="RNA POLYMERASE ECF-TYPE SIGMA FACTO"/>
    <property type="match status" value="1"/>
</dbReference>
<feature type="region of interest" description="Disordered" evidence="6">
    <location>
        <begin position="96"/>
        <end position="125"/>
    </location>
</feature>
<evidence type="ECO:0000256" key="4">
    <source>
        <dbReference type="ARBA" id="ARBA00023125"/>
    </source>
</evidence>
<evidence type="ECO:0000259" key="8">
    <source>
        <dbReference type="Pfam" id="PF08281"/>
    </source>
</evidence>
<dbReference type="InterPro" id="IPR014284">
    <property type="entry name" value="RNA_pol_sigma-70_dom"/>
</dbReference>
<dbReference type="InterPro" id="IPR013325">
    <property type="entry name" value="RNA_pol_sigma_r2"/>
</dbReference>
<keyword evidence="2" id="KW-0805">Transcription regulation</keyword>
<dbReference type="AlphaFoldDB" id="A0A8J6XZD0"/>
<dbReference type="Pfam" id="PF08281">
    <property type="entry name" value="Sigma70_r4_2"/>
    <property type="match status" value="1"/>
</dbReference>